<name>A0A5E4T5V0_9BURK</name>
<dbReference type="Pfam" id="PF12545">
    <property type="entry name" value="DUF3739"/>
    <property type="match status" value="1"/>
</dbReference>
<dbReference type="InterPro" id="IPR012334">
    <property type="entry name" value="Pectin_lyas_fold"/>
</dbReference>
<evidence type="ECO:0000256" key="4">
    <source>
        <dbReference type="SAM" id="MobiDB-lite"/>
    </source>
</evidence>
<dbReference type="SMART" id="SM00912">
    <property type="entry name" value="Haemagg_act"/>
    <property type="match status" value="1"/>
</dbReference>
<dbReference type="Gene3D" id="2.160.20.10">
    <property type="entry name" value="Single-stranded right-handed beta-helix, Pectin lyase-like"/>
    <property type="match status" value="2"/>
</dbReference>
<accession>A0A5E4T5V0</accession>
<sequence length="4246" mass="437728">MNTRGHQGASQKLRHPNKIHRLLRVSPMTRAVAIALATGGLFVDAHAQQAFSAGWFAARGAAQSTATQTGRLPNGMPVSSLNTPSEQQRLANIQLQRSIDNLGITAQALAAQQSMQAAARQAAQNDASVPDGLATGGLKVDTNSLTQGWINANAPTQTTADGKTTVAVRQTADKAILNWETFNVGKNTTVAFDQQRDWAVLNRVNDPQARPSVIQGQIKGDGTVLIANRNGILFTGTSQVDTRNLVAAAASITNDQFKNNGIYGTGTSTPTFTGAAGKVQVQAGAQIATRAPNASTDGGGYVLLLGQEVHNAGSIATPRGQTAMAAGDSFIIRRGVGTDSDPTLTTRGNMVTPQFDANSASGLVRNTGLIVAREGDVSLVGRDVQQNAVAVATTTVNTRGTLHFAALGADGKVALGPGATSAIVIEGNGSALNSQRSSLLGPPVDSPYDINPVNDRRDQSRVEITSSGTVDFLPDSLTLATGGQIVVNAATRSLVRDRAQLDVSGAVGVNLSMESNNVKVNVQGNEQRDAPGNRDNLLLNSNDVWIDRRKVVFVPKGTNGYDSDRWYTAGGLLEVGGYLGTQGHTVGEWMAQGGSLTFSGKDVVTQADSKINLSGGTFNVQTGTLNQTWLKGADGRLYEVSSAPGDLLYTGIYKGFEDTHARWGDKATQYYATPFIGSTTRLENGYTVGRDAGRLVISTQGAVLEGGIVGDVFQGARQTQAPAPDLDSYNQSQNAAARRGQLIVGKIQPMYDKTSGLLYDNLSAVMRQVDLHEAQAKIAAGLDLTTALPADRQGGLVLDTSLLNGFALGAIRVAAKDKIEVGSALQVASGGSLTLFGNDIAVNADVTAHGGRIQIGSLLNQMSQNGLADTVANVASPIGNVAIAEGVKLDASGLWRNLLTSPDGVDGLPYRDGGSVSIRGSGNLALARGSLVDVSSGLAVMSDGKLQGGRGGDVTLAAVGNGATLALDPNAAIRAYGFSGGGTLDVQSRKIVIGDASTAPEPGTLAWDAGFFNKGFSSYRLTGTSGASGVAVNDGTYVDVTMPVYRRADETRDLTTGDLRDMFTVWTPPLYQADAAKAKLTQRKGASLMLQTGNYLSTAADMAASQLTIGKGAVVSVDPGQSITLNSVGQMTIDGTLNAWGGNITLGDMKENGLIAETVNATGHGRSIWIGENAVLDVAARAATALDARGNPYGFVRNGGNIVIGGDINHVNGTAAGSDLFIVVRDGALLDASGAQATLNVDAQGNRLVASNGGSISLASNSGLYLDGAFKAASGGGNAAGGTLSVAQITAMYRKNDATQRVLKARELILEQTQSASPLRTIQTPAQAAAALTYGYGRLSVAQINAGGFDNFSLFASTAVAGDVSLKVNQNLQFYGGITTVAGSTGSTGSPNVHLESSYLRLAMQRPGGRDGYVTPGSATPQVRPVIAKMDALANLIDVRGNTMFNADLIELTSRGDLRFMATVDGWDGQAPATSLVGPGDITLRAAQLYPDTNAGAAVIAGSIASGYDPKRTLTIARTTDTLPDAPFSVFGTLSLLAANIEQGGIVRAPLGRLRIGTTGFNDEVTLNVHLLPGSVSSVSGAGLVMPYGGTTDGQSWQYNGKDVTPDGVGGSDFRGNLVRGMVLGGKSITVDSGAVLDLSGGGELTGAGFVSGRGGSTDARFYPLVQVGPNGGLTLPDLKTNPVYAIVPGTQSGYAPSSGGGAADPAIGRQITIGAGVPGLPAGTYTLMPSTYALLPGAFRVEINARAGQGAGGAALAMRNGSWSASGTLSVAGTGTHDSLASQIILTPAKVLRTYSQYNETGFTAFSLADAARRGIPRPGLPADAKTLQLTLQQGAGANAFRFDGIGRFAPAAGGYGGTVSVVVPNVGQKQAIEIVAAQATAGFAGVTLRADSLNNIGAARMVIGGMTTTTYGQGGNYVTFGENTPLEIYLRSGTTLSAPEVFLVASESSDPTAPGGLIRVEQGASINTLGRGKVAYDAADGFVYKSDRYVLAASNGLLNILPSTSSARGALEIGVCPTGECVGTTTLYSEGTLAASTTGTFTIDDAVRYGTRNLTLAVGAINIGSTQALAAAQANGTAAAGLAMNQRVLDRLLHGDTSTGAPALETLTLSAANSINFYGDSVLDTYDKATGKSSLSRLVLTTPAMYGQGDSASVATIRTANLVWGGTSNAPGTVIAGGAGTGAGTLNLETDRFEFGFSPFAQPSSVTSYERLALGFANVNIKASERITSNHRGSLSVYQSQGAYDTYNGFQYQGGNLNLTTPLMTGAAGSSSRITAGGAISVAAPVGATPVDHSRDIDALGADLTLHGDTLRVATAVVLPSGKLTLIADKDLTLADSAQIDLAGRKRSFFDVDKYTWGGDVVLESRGGNIFQSAASTIDISAVNSSAGTLKAVALDAAAGQVDLQGRILGKSSGYYDASGTLVPFKSARVEVRAQSLGAGSPDTEFAALNTRLNEGGVLGGRSFQLKRGDLTIGNEVKAGEVNVSVDNGRLMVAGRIDASGDAVGTIRLAAKNGLTLTDGAVLDAHGTLLRVDSYGKIIDSPNRAIVELSSGDGTLTMAGGAKIDLRHGTGAAFGTGPGQNDGVSRGTLTLNAPRVGSQGRVDDADAPTYGDIAINARGGVTIRGAKSIALNGMQRYADAPYAIVKDANGNAVLDVNGKPVLELAAGGRPYQVIDQAYLDAKHADSTQFIDHALANGNLLNAKMAGLNNANYLNVLHLRPGVEVVSKTADGDMVVRGDVDLSGYRYASLNPLSAKTGVYGSGEVGMLTVRAGGNLDIFGSINDGFSPPPVTKDDSGWMLLKGINFGGDDIVVPGVGVTLADGTAFPVGSVLNYDVPIRGFVIPAGARVPVSVTLAEPLVLPAGTVLAAAIRDSAGNVLYAAGTVLKTTVTIAANARLDAGSVFTSGVSVSAMIWPKGIPLPGMPDPGEGTLTRNFVSLNGAKALAAGAIIPSGTDVKLPGDADSVALRPEIGGRQGKVWALAQMLPEGSQSWSMRLVAGADTDAADSRIVQARPPHGDLRLADSHYGMYGRGIPPKGVGYWTQAAADLGIDGIVAGAKIEDDFLKSIGVDMTAEEFCKNDSENCQVKVSYTWTQQGADEFADPSVHAGDVVDTVGLQWPTLCEDNPTWCTTPGMTYAYSPTNQRFSVLRTGTGDLELLSGGNMRMDSLFGVYTAGTSSSATRPGDPFNQPRGKNSLGKVLSEVAGNNEPFVNGGEESLYRAWYPDQGGNLLLRVGGNLTGSLLQPSGASSTRPLPEDAGYDSANVGTWLWRQGSADVDIGAPAQPTAWWINFGSFVSGLGNGVTRLVGFTGFGTLGGGNLTAQVDGDAGQLARLVGSRYDINVNARPQGLALAVGGTGRVAPDGSISLTGGGDLDVRVSGAINPIGVSALNHANGVVTNLRGHTEIKAATIGAIDLTYGSTSTQHTPNETRAFDAFRSTRGIARGGFTLVPGDATFSLYSLADQVTQDVADPGRLTLEFYSPYVSKSAINGYGWSWFTLWTNRTAIDMVSAGGNLTPLTSMVGTVTDEGIVYPSILRAVAPSGSLYYGQAVRFYQADSSVSPMPLLLAPSASGGELQFLAADSIFAGVFTVSPSSAPTSTMPTPQRPAYLAWMYPIGGSYASTADARNYAGDGNRANGSTFPMFVFGANSAAGLPNTGASTSLFYAVEGDLVGVNTGRVLKFTGKGNFFEKDPRLGRTWYEGGPVAMRAGRDIVRSGSLVLEDGAGIGNAEFGYTGTGNLFVHSNASDVSVVSAGRDILYSTFNVAGPGTLDISAGRNILMEDRAGVTSLGPVVSSDTRPGASIAMQAGVGAKGLDYLQFVKPYLDATNLARTGVPLADQAGKVVKTYETELVTWLGERYGFSGTADEARAFYFALPVAQQRVFARNVYFAELKAGGREYNDPASPRYGSFLRSRNAIAALAPDIDADGNPVTYAGDIVMFRGLRTTYDELNRRYEYAPRSGFVRTNFGGDIQMLTPGGRMVVGIEGAAPPAQSGVLTQGGGNIEMFSHGSILLGQSRIMTTFGGDILGWSSEGDINAGRGSKSTVVYTPPKREYDQWGNVKLSPQVPSTGAGIATLNPIPEVKAGDVDLLAPLGTIDAGEAGIRVSGSLNLVALQVVNAANIQVQGKSAGLPVVAGVNVAALTNASASASQAAAAAQDAVQRERNAARQSQPSIFTVRTLGQGSEPAPGEAGRAAPLRSSLSPTTTGYNASNPVQIVGLGEKVDQALWSRLSDAERLALRQDR</sequence>
<evidence type="ECO:0000256" key="1">
    <source>
        <dbReference type="ARBA" id="ARBA00004613"/>
    </source>
</evidence>
<dbReference type="SUPFAM" id="SSF51126">
    <property type="entry name" value="Pectin lyase-like"/>
    <property type="match status" value="1"/>
</dbReference>
<dbReference type="PANTHER" id="PTHR12338:SF8">
    <property type="entry name" value="HEME_HEMOPEXIN-BINDING PROTEIN"/>
    <property type="match status" value="1"/>
</dbReference>
<dbReference type="InterPro" id="IPR008638">
    <property type="entry name" value="FhaB/CdiA-like_TPS"/>
</dbReference>
<evidence type="ECO:0000256" key="3">
    <source>
        <dbReference type="ARBA" id="ARBA00022729"/>
    </source>
</evidence>
<dbReference type="NCBIfam" id="TIGR01901">
    <property type="entry name" value="adhes_NPXG"/>
    <property type="match status" value="1"/>
</dbReference>
<keyword evidence="7" id="KW-1185">Reference proteome</keyword>
<evidence type="ECO:0000256" key="2">
    <source>
        <dbReference type="ARBA" id="ARBA00022525"/>
    </source>
</evidence>
<evidence type="ECO:0000313" key="6">
    <source>
        <dbReference type="EMBL" id="VVD82363.1"/>
    </source>
</evidence>
<dbReference type="InterPro" id="IPR050909">
    <property type="entry name" value="Bact_Autotransporter_VF"/>
</dbReference>
<gene>
    <name evidence="6" type="primary">hxuA_1</name>
    <name evidence="6" type="ORF">PIN31115_01181</name>
</gene>
<reference evidence="6 7" key="1">
    <citation type="submission" date="2019-08" db="EMBL/GenBank/DDBJ databases">
        <authorList>
            <person name="Peeters C."/>
        </authorList>
    </citation>
    <scope>NUCLEOTIDE SEQUENCE [LARGE SCALE GENOMIC DNA]</scope>
    <source>
        <strain evidence="6 7">LMG 31115</strain>
    </source>
</reference>
<feature type="region of interest" description="Disordered" evidence="4">
    <location>
        <begin position="4181"/>
        <end position="4215"/>
    </location>
</feature>
<feature type="domain" description="Filamentous haemagglutinin FhaB/tRNA nuclease CdiA-like TPS" evidence="5">
    <location>
        <begin position="142"/>
        <end position="256"/>
    </location>
</feature>
<comment type="subcellular location">
    <subcellularLocation>
        <location evidence="1">Secreted</location>
    </subcellularLocation>
</comment>
<dbReference type="Proteomes" id="UP000333828">
    <property type="component" value="Unassembled WGS sequence"/>
</dbReference>
<dbReference type="Pfam" id="PF05860">
    <property type="entry name" value="TPS"/>
    <property type="match status" value="1"/>
</dbReference>
<proteinExistence type="predicted"/>
<organism evidence="6 7">
    <name type="scientific">Pandoraea iniqua</name>
    <dbReference type="NCBI Taxonomy" id="2508288"/>
    <lineage>
        <taxon>Bacteria</taxon>
        <taxon>Pseudomonadati</taxon>
        <taxon>Pseudomonadota</taxon>
        <taxon>Betaproteobacteria</taxon>
        <taxon>Burkholderiales</taxon>
        <taxon>Burkholderiaceae</taxon>
        <taxon>Pandoraea</taxon>
    </lineage>
</organism>
<feature type="compositionally biased region" description="Low complexity" evidence="4">
    <location>
        <begin position="4188"/>
        <end position="4199"/>
    </location>
</feature>
<dbReference type="GO" id="GO:0005576">
    <property type="term" value="C:extracellular region"/>
    <property type="evidence" value="ECO:0007669"/>
    <property type="project" value="UniProtKB-SubCell"/>
</dbReference>
<dbReference type="InterPro" id="IPR011050">
    <property type="entry name" value="Pectin_lyase_fold/virulence"/>
</dbReference>
<keyword evidence="3" id="KW-0732">Signal</keyword>
<dbReference type="EMBL" id="CABPSI010000001">
    <property type="protein sequence ID" value="VVD82363.1"/>
    <property type="molecule type" value="Genomic_DNA"/>
</dbReference>
<evidence type="ECO:0000313" key="7">
    <source>
        <dbReference type="Proteomes" id="UP000333828"/>
    </source>
</evidence>
<protein>
    <submittedName>
        <fullName evidence="6">Heme/hemopexin-binding protein</fullName>
    </submittedName>
</protein>
<keyword evidence="2" id="KW-0964">Secreted</keyword>
<evidence type="ECO:0000259" key="5">
    <source>
        <dbReference type="SMART" id="SM00912"/>
    </source>
</evidence>
<dbReference type="PANTHER" id="PTHR12338">
    <property type="entry name" value="AUTOTRANSPORTER"/>
    <property type="match status" value="1"/>
</dbReference>
<dbReference type="InterPro" id="IPR021026">
    <property type="entry name" value="Filamn_hemagglutn_DUF3739"/>
</dbReference>
<feature type="compositionally biased region" description="Polar residues" evidence="4">
    <location>
        <begin position="4202"/>
        <end position="4215"/>
    </location>
</feature>